<dbReference type="Gene3D" id="1.10.10.10">
    <property type="entry name" value="Winged helix-like DNA-binding domain superfamily/Winged helix DNA-binding domain"/>
    <property type="match status" value="1"/>
</dbReference>
<reference evidence="7" key="1">
    <citation type="submission" date="2016-11" db="EMBL/GenBank/DDBJ databases">
        <authorList>
            <person name="Varghese N."/>
            <person name="Submissions S."/>
        </authorList>
    </citation>
    <scope>NUCLEOTIDE SEQUENCE [LARGE SCALE GENOMIC DNA]</scope>
    <source>
        <strain evidence="7">DSM 16579</strain>
    </source>
</reference>
<evidence type="ECO:0000256" key="4">
    <source>
        <dbReference type="ARBA" id="ARBA00023163"/>
    </source>
</evidence>
<dbReference type="InterPro" id="IPR000847">
    <property type="entry name" value="LysR_HTH_N"/>
</dbReference>
<evidence type="ECO:0000313" key="7">
    <source>
        <dbReference type="Proteomes" id="UP000184517"/>
    </source>
</evidence>
<dbReference type="InterPro" id="IPR058163">
    <property type="entry name" value="LysR-type_TF_proteobact-type"/>
</dbReference>
<protein>
    <submittedName>
        <fullName evidence="6">DNA-binding transcriptional regulator, LysR family</fullName>
    </submittedName>
</protein>
<dbReference type="InterPro" id="IPR005119">
    <property type="entry name" value="LysR_subst-bd"/>
</dbReference>
<comment type="similarity">
    <text evidence="1">Belongs to the LysR transcriptional regulatory family.</text>
</comment>
<accession>A0A1M5FGZ7</accession>
<dbReference type="GO" id="GO:0003700">
    <property type="term" value="F:DNA-binding transcription factor activity"/>
    <property type="evidence" value="ECO:0007669"/>
    <property type="project" value="InterPro"/>
</dbReference>
<dbReference type="Pfam" id="PF00126">
    <property type="entry name" value="HTH_1"/>
    <property type="match status" value="1"/>
</dbReference>
<dbReference type="InterPro" id="IPR036388">
    <property type="entry name" value="WH-like_DNA-bd_sf"/>
</dbReference>
<organism evidence="6 7">
    <name type="scientific">Marinomonas polaris DSM 16579</name>
    <dbReference type="NCBI Taxonomy" id="1122206"/>
    <lineage>
        <taxon>Bacteria</taxon>
        <taxon>Pseudomonadati</taxon>
        <taxon>Pseudomonadota</taxon>
        <taxon>Gammaproteobacteria</taxon>
        <taxon>Oceanospirillales</taxon>
        <taxon>Oceanospirillaceae</taxon>
        <taxon>Marinomonas</taxon>
    </lineage>
</organism>
<dbReference type="RefSeq" id="WP_072840354.1">
    <property type="nucleotide sequence ID" value="NZ_FQVF01000013.1"/>
</dbReference>
<feature type="domain" description="HTH lysR-type" evidence="5">
    <location>
        <begin position="1"/>
        <end position="59"/>
    </location>
</feature>
<dbReference type="PANTHER" id="PTHR30537:SF66">
    <property type="entry name" value="IRON-REGULATED VIRULENCE REGULATORY PROTEIN IRGB"/>
    <property type="match status" value="1"/>
</dbReference>
<keyword evidence="4" id="KW-0804">Transcription</keyword>
<keyword evidence="2" id="KW-0805">Transcription regulation</keyword>
<dbReference type="AlphaFoldDB" id="A0A1M5FGZ7"/>
<proteinExistence type="inferred from homology"/>
<evidence type="ECO:0000259" key="5">
    <source>
        <dbReference type="PROSITE" id="PS50931"/>
    </source>
</evidence>
<dbReference type="EMBL" id="FQVF01000013">
    <property type="protein sequence ID" value="SHF90765.1"/>
    <property type="molecule type" value="Genomic_DNA"/>
</dbReference>
<dbReference type="PANTHER" id="PTHR30537">
    <property type="entry name" value="HTH-TYPE TRANSCRIPTIONAL REGULATOR"/>
    <property type="match status" value="1"/>
</dbReference>
<dbReference type="InterPro" id="IPR036390">
    <property type="entry name" value="WH_DNA-bd_sf"/>
</dbReference>
<evidence type="ECO:0000256" key="3">
    <source>
        <dbReference type="ARBA" id="ARBA00023125"/>
    </source>
</evidence>
<dbReference type="OrthoDB" id="6183733at2"/>
<gene>
    <name evidence="6" type="ORF">SAMN02745753_02852</name>
</gene>
<dbReference type="Gene3D" id="3.40.190.290">
    <property type="match status" value="1"/>
</dbReference>
<dbReference type="SUPFAM" id="SSF53850">
    <property type="entry name" value="Periplasmic binding protein-like II"/>
    <property type="match status" value="1"/>
</dbReference>
<dbReference type="Proteomes" id="UP000184517">
    <property type="component" value="Unassembled WGS sequence"/>
</dbReference>
<keyword evidence="3 6" id="KW-0238">DNA-binding</keyword>
<name>A0A1M5FGZ7_9GAMM</name>
<dbReference type="SUPFAM" id="SSF46785">
    <property type="entry name" value="Winged helix' DNA-binding domain"/>
    <property type="match status" value="1"/>
</dbReference>
<evidence type="ECO:0000313" key="6">
    <source>
        <dbReference type="EMBL" id="SHF90765.1"/>
    </source>
</evidence>
<sequence length="297" mass="34188">MYDLNEVRTFVSVMETGSLKESAQKLGVSKSTLSRRISHLEQALNQPLLRRQANRLFANEAGIKFLPFAKKMLNVADEGHKAVEELKDEISGSLVVYVHTTLLRGWFSWLMFDFLDEFPQVNIEVRTGNQLSQEIKSNDICVWVGEPINDQLRSEQIGTLSQGLYASAEYLERIGMLKHPSELNQYAWVDTLKNEQNNIVLEHETQGDVSFDLPKSRLTVDQYILHAEAIIRGKGVGLLPHYFAEKHLKRHPEVFVSCLPEWKGKSLPVYLQYPFGHLPKKMHTLIQYLREEAKTFY</sequence>
<dbReference type="GO" id="GO:0006351">
    <property type="term" value="P:DNA-templated transcription"/>
    <property type="evidence" value="ECO:0007669"/>
    <property type="project" value="TreeGrafter"/>
</dbReference>
<evidence type="ECO:0000256" key="2">
    <source>
        <dbReference type="ARBA" id="ARBA00023015"/>
    </source>
</evidence>
<dbReference type="GO" id="GO:0043565">
    <property type="term" value="F:sequence-specific DNA binding"/>
    <property type="evidence" value="ECO:0007669"/>
    <property type="project" value="TreeGrafter"/>
</dbReference>
<dbReference type="Pfam" id="PF03466">
    <property type="entry name" value="LysR_substrate"/>
    <property type="match status" value="1"/>
</dbReference>
<evidence type="ECO:0000256" key="1">
    <source>
        <dbReference type="ARBA" id="ARBA00009437"/>
    </source>
</evidence>
<dbReference type="STRING" id="1122206.SAMN02745753_02852"/>
<dbReference type="PROSITE" id="PS50931">
    <property type="entry name" value="HTH_LYSR"/>
    <property type="match status" value="1"/>
</dbReference>
<keyword evidence="7" id="KW-1185">Reference proteome</keyword>